<organism evidence="1 2">
    <name type="scientific">Basidiobolus ranarum</name>
    <dbReference type="NCBI Taxonomy" id="34480"/>
    <lineage>
        <taxon>Eukaryota</taxon>
        <taxon>Fungi</taxon>
        <taxon>Fungi incertae sedis</taxon>
        <taxon>Zoopagomycota</taxon>
        <taxon>Entomophthoromycotina</taxon>
        <taxon>Basidiobolomycetes</taxon>
        <taxon>Basidiobolales</taxon>
        <taxon>Basidiobolaceae</taxon>
        <taxon>Basidiobolus</taxon>
    </lineage>
</organism>
<keyword evidence="2" id="KW-1185">Reference proteome</keyword>
<evidence type="ECO:0000313" key="1">
    <source>
        <dbReference type="EMBL" id="KAK9708655.1"/>
    </source>
</evidence>
<sequence length="111" mass="12728">MDDVWQQHIQEYNIDVKLLDTTLIPILIRTQEDVERALQQVPTLKQLSCTEGSIQSPFGHGESGIGHLKAAIWPQIQAGLVKRNVLSDASQMTDFIDKYFMKLQRLYDGYH</sequence>
<gene>
    <name evidence="1" type="ORF">K7432_009516</name>
</gene>
<reference evidence="1 2" key="1">
    <citation type="submission" date="2023-04" db="EMBL/GenBank/DDBJ databases">
        <title>Genome of Basidiobolus ranarum AG-B5.</title>
        <authorList>
            <person name="Stajich J.E."/>
            <person name="Carter-House D."/>
            <person name="Gryganskyi A."/>
        </authorList>
    </citation>
    <scope>NUCLEOTIDE SEQUENCE [LARGE SCALE GENOMIC DNA]</scope>
    <source>
        <strain evidence="1 2">AG-B5</strain>
    </source>
</reference>
<evidence type="ECO:0000313" key="2">
    <source>
        <dbReference type="Proteomes" id="UP001479436"/>
    </source>
</evidence>
<comment type="caution">
    <text evidence="1">The sequence shown here is derived from an EMBL/GenBank/DDBJ whole genome shotgun (WGS) entry which is preliminary data.</text>
</comment>
<proteinExistence type="predicted"/>
<name>A0ABR2VWZ3_9FUNG</name>
<protein>
    <submittedName>
        <fullName evidence="1">Uncharacterized protein</fullName>
    </submittedName>
</protein>
<dbReference type="Proteomes" id="UP001479436">
    <property type="component" value="Unassembled WGS sequence"/>
</dbReference>
<accession>A0ABR2VWZ3</accession>
<dbReference type="EMBL" id="JASJQH010007467">
    <property type="protein sequence ID" value="KAK9708655.1"/>
    <property type="molecule type" value="Genomic_DNA"/>
</dbReference>